<evidence type="ECO:0000313" key="1">
    <source>
        <dbReference type="EMBL" id="KAF4044516.1"/>
    </source>
</evidence>
<dbReference type="Proteomes" id="UP000602510">
    <property type="component" value="Unassembled WGS sequence"/>
</dbReference>
<gene>
    <name evidence="1" type="ORF">GN244_ATG03130</name>
</gene>
<accession>A0A833TPY3</accession>
<proteinExistence type="predicted"/>
<dbReference type="EMBL" id="WSZM01000068">
    <property type="protein sequence ID" value="KAF4044516.1"/>
    <property type="molecule type" value="Genomic_DNA"/>
</dbReference>
<dbReference type="AlphaFoldDB" id="A0A833TPY3"/>
<evidence type="ECO:0000313" key="2">
    <source>
        <dbReference type="Proteomes" id="UP000602510"/>
    </source>
</evidence>
<keyword evidence="2" id="KW-1185">Reference proteome</keyword>
<comment type="caution">
    <text evidence="1">The sequence shown here is derived from an EMBL/GenBank/DDBJ whole genome shotgun (WGS) entry which is preliminary data.</text>
</comment>
<sequence length="122" mass="13482">MDELMCRKAAFYSYSEARHSENSHRHISMQGKSAPTTPILCYSNALVLQQLKLSSFVLKDLINSTLAAFSCSGPFQLTTKSMTLVLVSSSIPRRNGVEQIRHSMSVAVNEAKLTYQNAADNP</sequence>
<protein>
    <submittedName>
        <fullName evidence="1">Uncharacterized protein</fullName>
    </submittedName>
</protein>
<organism evidence="1 2">
    <name type="scientific">Phytophthora infestans</name>
    <name type="common">Potato late blight agent</name>
    <name type="synonym">Botrytis infestans</name>
    <dbReference type="NCBI Taxonomy" id="4787"/>
    <lineage>
        <taxon>Eukaryota</taxon>
        <taxon>Sar</taxon>
        <taxon>Stramenopiles</taxon>
        <taxon>Oomycota</taxon>
        <taxon>Peronosporomycetes</taxon>
        <taxon>Peronosporales</taxon>
        <taxon>Peronosporaceae</taxon>
        <taxon>Phytophthora</taxon>
    </lineage>
</organism>
<name>A0A833TPY3_PHYIN</name>
<reference evidence="1" key="1">
    <citation type="submission" date="2020-04" db="EMBL/GenBank/DDBJ databases">
        <title>Hybrid Assembly of Korean Phytophthora infestans isolates.</title>
        <authorList>
            <person name="Prokchorchik M."/>
            <person name="Lee Y."/>
            <person name="Seo J."/>
            <person name="Cho J.-H."/>
            <person name="Park Y.-E."/>
            <person name="Jang D.-C."/>
            <person name="Im J.-S."/>
            <person name="Choi J.-G."/>
            <person name="Park H.-J."/>
            <person name="Lee G.-B."/>
            <person name="Lee Y.-G."/>
            <person name="Hong S.-Y."/>
            <person name="Cho K."/>
            <person name="Sohn K.H."/>
        </authorList>
    </citation>
    <scope>NUCLEOTIDE SEQUENCE</scope>
    <source>
        <strain evidence="1">KR_1_A1</strain>
    </source>
</reference>